<dbReference type="VEuPathDB" id="FungiDB:BD410DRAFT_308913"/>
<feature type="domain" description="F-box" evidence="1">
    <location>
        <begin position="31"/>
        <end position="82"/>
    </location>
</feature>
<gene>
    <name evidence="2" type="ORF">BD410DRAFT_308913</name>
</gene>
<dbReference type="EMBL" id="ML170182">
    <property type="protein sequence ID" value="TDL21228.1"/>
    <property type="molecule type" value="Genomic_DNA"/>
</dbReference>
<dbReference type="AlphaFoldDB" id="A0A4Y7Q1W3"/>
<dbReference type="Proteomes" id="UP000294933">
    <property type="component" value="Unassembled WGS sequence"/>
</dbReference>
<proteinExistence type="predicted"/>
<evidence type="ECO:0000313" key="3">
    <source>
        <dbReference type="Proteomes" id="UP000294933"/>
    </source>
</evidence>
<keyword evidence="3" id="KW-1185">Reference proteome</keyword>
<dbReference type="Gene3D" id="1.20.1280.50">
    <property type="match status" value="1"/>
</dbReference>
<protein>
    <recommendedName>
        <fullName evidence="1">F-box domain-containing protein</fullName>
    </recommendedName>
</protein>
<dbReference type="SUPFAM" id="SSF52047">
    <property type="entry name" value="RNI-like"/>
    <property type="match status" value="1"/>
</dbReference>
<dbReference type="OrthoDB" id="3203373at2759"/>
<reference evidence="2 3" key="1">
    <citation type="submission" date="2018-06" db="EMBL/GenBank/DDBJ databases">
        <title>A transcriptomic atlas of mushroom development highlights an independent origin of complex multicellularity.</title>
        <authorList>
            <consortium name="DOE Joint Genome Institute"/>
            <person name="Krizsan K."/>
            <person name="Almasi E."/>
            <person name="Merenyi Z."/>
            <person name="Sahu N."/>
            <person name="Viragh M."/>
            <person name="Koszo T."/>
            <person name="Mondo S."/>
            <person name="Kiss B."/>
            <person name="Balint B."/>
            <person name="Kues U."/>
            <person name="Barry K."/>
            <person name="Hegedus J.C."/>
            <person name="Henrissat B."/>
            <person name="Johnson J."/>
            <person name="Lipzen A."/>
            <person name="Ohm R."/>
            <person name="Nagy I."/>
            <person name="Pangilinan J."/>
            <person name="Yan J."/>
            <person name="Xiong Y."/>
            <person name="Grigoriev I.V."/>
            <person name="Hibbett D.S."/>
            <person name="Nagy L.G."/>
        </authorList>
    </citation>
    <scope>NUCLEOTIDE SEQUENCE [LARGE SCALE GENOMIC DNA]</scope>
    <source>
        <strain evidence="2 3">SZMC22713</strain>
    </source>
</reference>
<dbReference type="InterPro" id="IPR036047">
    <property type="entry name" value="F-box-like_dom_sf"/>
</dbReference>
<dbReference type="STRING" id="50990.A0A4Y7Q1W3"/>
<dbReference type="SUPFAM" id="SSF81383">
    <property type="entry name" value="F-box domain"/>
    <property type="match status" value="1"/>
</dbReference>
<evidence type="ECO:0000313" key="2">
    <source>
        <dbReference type="EMBL" id="TDL21228.1"/>
    </source>
</evidence>
<dbReference type="Gene3D" id="3.80.10.10">
    <property type="entry name" value="Ribonuclease Inhibitor"/>
    <property type="match status" value="1"/>
</dbReference>
<sequence>MAALTEIGKHLKTRIRELQSQVTPLVLRYGIARLPDEIVAQVFEMGHLDYNRENFKVALRVSHVSRRFRDIALRTPLLWTRIASWYSNSQVEAFLTRSRQRGLDLRVGSCVGLQLFFLRLMPHSNRISEIHVEISVSNFRELSIPDFPNLQVLEYYGNDGITESTKPAVSSFPSLTCLLVRGQLDLDLPLPQLSHVVVRFDMAGAICEALATALRRMSNLRELHVDVSTFAYANIRSTGNREAQSKLRSYRRAICYY</sequence>
<dbReference type="Pfam" id="PF12937">
    <property type="entry name" value="F-box-like"/>
    <property type="match status" value="1"/>
</dbReference>
<accession>A0A4Y7Q1W3</accession>
<evidence type="ECO:0000259" key="1">
    <source>
        <dbReference type="Pfam" id="PF12937"/>
    </source>
</evidence>
<organism evidence="2 3">
    <name type="scientific">Rickenella mellea</name>
    <dbReference type="NCBI Taxonomy" id="50990"/>
    <lineage>
        <taxon>Eukaryota</taxon>
        <taxon>Fungi</taxon>
        <taxon>Dikarya</taxon>
        <taxon>Basidiomycota</taxon>
        <taxon>Agaricomycotina</taxon>
        <taxon>Agaricomycetes</taxon>
        <taxon>Hymenochaetales</taxon>
        <taxon>Rickenellaceae</taxon>
        <taxon>Rickenella</taxon>
    </lineage>
</organism>
<name>A0A4Y7Q1W3_9AGAM</name>
<dbReference type="InterPro" id="IPR001810">
    <property type="entry name" value="F-box_dom"/>
</dbReference>
<dbReference type="InterPro" id="IPR032675">
    <property type="entry name" value="LRR_dom_sf"/>
</dbReference>